<accession>A0A4Z0FQ21</accession>
<name>A0A4Z0FQ21_9ACTN</name>
<sequence>PPPLPPPKDRMCPGRWPPSGSHAAPRSAAPCRRCRPRPCRAPNSPPRRLPGPSARVLISVSRYAYSVPPPSPRRCQRRRIGSRAWHGLR</sequence>
<feature type="region of interest" description="Disordered" evidence="1">
    <location>
        <begin position="68"/>
        <end position="89"/>
    </location>
</feature>
<dbReference type="Proteomes" id="UP000297948">
    <property type="component" value="Unassembled WGS sequence"/>
</dbReference>
<organism evidence="2 3">
    <name type="scientific">Streptomyces palmae</name>
    <dbReference type="NCBI Taxonomy" id="1701085"/>
    <lineage>
        <taxon>Bacteria</taxon>
        <taxon>Bacillati</taxon>
        <taxon>Actinomycetota</taxon>
        <taxon>Actinomycetes</taxon>
        <taxon>Kitasatosporales</taxon>
        <taxon>Streptomycetaceae</taxon>
        <taxon>Streptomyces</taxon>
    </lineage>
</organism>
<dbReference type="AlphaFoldDB" id="A0A4Z0FQ21"/>
<dbReference type="EMBL" id="SRID01000632">
    <property type="protein sequence ID" value="TGA83989.1"/>
    <property type="molecule type" value="Genomic_DNA"/>
</dbReference>
<evidence type="ECO:0000256" key="1">
    <source>
        <dbReference type="SAM" id="MobiDB-lite"/>
    </source>
</evidence>
<evidence type="ECO:0000313" key="2">
    <source>
        <dbReference type="EMBL" id="TGA83989.1"/>
    </source>
</evidence>
<protein>
    <submittedName>
        <fullName evidence="2">Uncharacterized protein</fullName>
    </submittedName>
</protein>
<feature type="non-terminal residue" evidence="2">
    <location>
        <position position="1"/>
    </location>
</feature>
<gene>
    <name evidence="2" type="ORF">E4099_31675</name>
</gene>
<comment type="caution">
    <text evidence="2">The sequence shown here is derived from an EMBL/GenBank/DDBJ whole genome shotgun (WGS) entry which is preliminary data.</text>
</comment>
<keyword evidence="3" id="KW-1185">Reference proteome</keyword>
<reference evidence="2 3" key="1">
    <citation type="submission" date="2019-03" db="EMBL/GenBank/DDBJ databases">
        <authorList>
            <person name="Gonzalez-Pimentel J.L."/>
        </authorList>
    </citation>
    <scope>NUCLEOTIDE SEQUENCE [LARGE SCALE GENOMIC DNA]</scope>
    <source>
        <strain evidence="2 3">JCM 31289</strain>
    </source>
</reference>
<feature type="region of interest" description="Disordered" evidence="1">
    <location>
        <begin position="1"/>
        <end position="52"/>
    </location>
</feature>
<proteinExistence type="predicted"/>
<feature type="compositionally biased region" description="Basic residues" evidence="1">
    <location>
        <begin position="74"/>
        <end position="89"/>
    </location>
</feature>
<evidence type="ECO:0000313" key="3">
    <source>
        <dbReference type="Proteomes" id="UP000297948"/>
    </source>
</evidence>